<name>A0ABV2PHN7_9BACI</name>
<dbReference type="Gene3D" id="3.90.180.10">
    <property type="entry name" value="Medium-chain alcohol dehydrogenases, catalytic domain"/>
    <property type="match status" value="1"/>
</dbReference>
<dbReference type="InterPro" id="IPR020843">
    <property type="entry name" value="ER"/>
</dbReference>
<dbReference type="InterPro" id="IPR011032">
    <property type="entry name" value="GroES-like_sf"/>
</dbReference>
<evidence type="ECO:0000313" key="9">
    <source>
        <dbReference type="Proteomes" id="UP001549363"/>
    </source>
</evidence>
<dbReference type="EC" id="1.1.1.303" evidence="8"/>
<comment type="cofactor">
    <cofactor evidence="1 6">
        <name>Zn(2+)</name>
        <dbReference type="ChEBI" id="CHEBI:29105"/>
    </cofactor>
</comment>
<evidence type="ECO:0000256" key="6">
    <source>
        <dbReference type="RuleBase" id="RU361277"/>
    </source>
</evidence>
<dbReference type="SUPFAM" id="SSF50129">
    <property type="entry name" value="GroES-like"/>
    <property type="match status" value="1"/>
</dbReference>
<dbReference type="PANTHER" id="PTHR43161:SF26">
    <property type="entry name" value="GALACTITOL 1-PHOSPHATE 5-DEHYDROGENASE"/>
    <property type="match status" value="1"/>
</dbReference>
<sequence>MMKAARWYKARDIRVENIEEPVIAPGKVKIKVHWTGICGSDLHEYAAGPIFIPVEQPHYVSKDIAPIVMGHEFSGEVVEVGEGVTKVKTGDPVVVEPILACGECAACKKGKYNICKHLGFHGLSGGGGGFSEYTMVDEHMVHKMPEGLSFEQGALVEPAAVALHAVRQSKLKAGDKAAVFGTGPIGLLVIEALRAAGASEIYAVELSAERAAKAMELGATAVINPKDEDAVARLHALTDGGVDVAFEVTGVPVVLQQAIDATTFEGETIIVSIWESAASILPNNIVLSERTVKGIIAYRDIFPAVMELMTKGYFPADKLVTKRIDLDEVVTEGFEALMKEKNHIKILVNSQQ</sequence>
<dbReference type="EC" id="1.1.1.-" evidence="8"/>
<dbReference type="GO" id="GO:0000721">
    <property type="term" value="F:(R,R)-butanediol dehydrogenase activity"/>
    <property type="evidence" value="ECO:0007669"/>
    <property type="project" value="UniProtKB-EC"/>
</dbReference>
<evidence type="ECO:0000256" key="2">
    <source>
        <dbReference type="ARBA" id="ARBA00008072"/>
    </source>
</evidence>
<reference evidence="8 9" key="1">
    <citation type="submission" date="2024-06" db="EMBL/GenBank/DDBJ databases">
        <title>Sorghum-associated microbial communities from plants grown in Nebraska, USA.</title>
        <authorList>
            <person name="Schachtman D."/>
        </authorList>
    </citation>
    <scope>NUCLEOTIDE SEQUENCE [LARGE SCALE GENOMIC DNA]</scope>
    <source>
        <strain evidence="8 9">736</strain>
    </source>
</reference>
<evidence type="ECO:0000256" key="5">
    <source>
        <dbReference type="ARBA" id="ARBA00023002"/>
    </source>
</evidence>
<dbReference type="InterPro" id="IPR002328">
    <property type="entry name" value="ADH_Zn_CS"/>
</dbReference>
<evidence type="ECO:0000259" key="7">
    <source>
        <dbReference type="SMART" id="SM00829"/>
    </source>
</evidence>
<dbReference type="GO" id="GO:0052587">
    <property type="term" value="F:diacetyl reductase ((R)-acetoin forming) (NAD+) activity"/>
    <property type="evidence" value="ECO:0007669"/>
    <property type="project" value="UniProtKB-EC"/>
</dbReference>
<comment type="caution">
    <text evidence="8">The sequence shown here is derived from an EMBL/GenBank/DDBJ whole genome shotgun (WGS) entry which is preliminary data.</text>
</comment>
<dbReference type="PROSITE" id="PS00059">
    <property type="entry name" value="ADH_ZINC"/>
    <property type="match status" value="1"/>
</dbReference>
<dbReference type="EC" id="1.1.1.4" evidence="8"/>
<gene>
    <name evidence="8" type="ORF">ABIA69_001596</name>
</gene>
<keyword evidence="9" id="KW-1185">Reference proteome</keyword>
<dbReference type="EMBL" id="JBEPSB010000005">
    <property type="protein sequence ID" value="MET4560452.1"/>
    <property type="molecule type" value="Genomic_DNA"/>
</dbReference>
<dbReference type="InterPro" id="IPR013149">
    <property type="entry name" value="ADH-like_C"/>
</dbReference>
<dbReference type="SUPFAM" id="SSF51735">
    <property type="entry name" value="NAD(P)-binding Rossmann-fold domains"/>
    <property type="match status" value="1"/>
</dbReference>
<evidence type="ECO:0000313" key="8">
    <source>
        <dbReference type="EMBL" id="MET4560452.1"/>
    </source>
</evidence>
<dbReference type="SMART" id="SM00829">
    <property type="entry name" value="PKS_ER"/>
    <property type="match status" value="1"/>
</dbReference>
<dbReference type="Pfam" id="PF08240">
    <property type="entry name" value="ADH_N"/>
    <property type="match status" value="1"/>
</dbReference>
<keyword evidence="3 6" id="KW-0479">Metal-binding</keyword>
<keyword evidence="4 6" id="KW-0862">Zinc</keyword>
<dbReference type="Gene3D" id="3.40.50.720">
    <property type="entry name" value="NAD(P)-binding Rossmann-like Domain"/>
    <property type="match status" value="1"/>
</dbReference>
<keyword evidence="5 8" id="KW-0560">Oxidoreductase</keyword>
<dbReference type="InterPro" id="IPR013154">
    <property type="entry name" value="ADH-like_N"/>
</dbReference>
<comment type="similarity">
    <text evidence="2 6">Belongs to the zinc-containing alcohol dehydrogenase family.</text>
</comment>
<evidence type="ECO:0000256" key="1">
    <source>
        <dbReference type="ARBA" id="ARBA00001947"/>
    </source>
</evidence>
<evidence type="ECO:0000256" key="4">
    <source>
        <dbReference type="ARBA" id="ARBA00022833"/>
    </source>
</evidence>
<accession>A0ABV2PHN7</accession>
<dbReference type="Proteomes" id="UP001549363">
    <property type="component" value="Unassembled WGS sequence"/>
</dbReference>
<evidence type="ECO:0000256" key="3">
    <source>
        <dbReference type="ARBA" id="ARBA00022723"/>
    </source>
</evidence>
<protein>
    <submittedName>
        <fullName evidence="8">(R,R)-butanediol dehydrogenase/meso-butanediol dehydrogenase/diacetyl reductase</fullName>
        <ecNumber evidence="8">1.1.1.-</ecNumber>
        <ecNumber evidence="8">1.1.1.303</ecNumber>
        <ecNumber evidence="8">1.1.1.4</ecNumber>
    </submittedName>
</protein>
<proteinExistence type="inferred from homology"/>
<feature type="domain" description="Enoyl reductase (ER)" evidence="7">
    <location>
        <begin position="10"/>
        <end position="348"/>
    </location>
</feature>
<dbReference type="PANTHER" id="PTHR43161">
    <property type="entry name" value="SORBITOL DEHYDROGENASE"/>
    <property type="match status" value="1"/>
</dbReference>
<dbReference type="Pfam" id="PF00107">
    <property type="entry name" value="ADH_zinc_N"/>
    <property type="match status" value="1"/>
</dbReference>
<organism evidence="8 9">
    <name type="scientific">Lysinibacillus parviboronicapiens</name>
    <dbReference type="NCBI Taxonomy" id="436516"/>
    <lineage>
        <taxon>Bacteria</taxon>
        <taxon>Bacillati</taxon>
        <taxon>Bacillota</taxon>
        <taxon>Bacilli</taxon>
        <taxon>Bacillales</taxon>
        <taxon>Bacillaceae</taxon>
        <taxon>Lysinibacillus</taxon>
    </lineage>
</organism>
<dbReference type="InterPro" id="IPR036291">
    <property type="entry name" value="NAD(P)-bd_dom_sf"/>
</dbReference>
<dbReference type="CDD" id="cd08233">
    <property type="entry name" value="butanediol_DH_like"/>
    <property type="match status" value="1"/>
</dbReference>